<gene>
    <name evidence="1" type="ORF">BOH73_12965</name>
</gene>
<sequence length="106" mass="12122">MVGVTELKAFHQLSQKALEIHRKWDELDAHALLSLAISLKEAAQPLSTLGGKDWHRKKDMSRHLACLESYLRDDIKDRCWSDIKDLIYADLPALGYHLLTLADAQR</sequence>
<dbReference type="EMBL" id="MPJC01000007">
    <property type="protein sequence ID" value="OKA20745.1"/>
    <property type="molecule type" value="Genomic_DNA"/>
</dbReference>
<protein>
    <submittedName>
        <fullName evidence="1">Uncharacterized protein</fullName>
    </submittedName>
</protein>
<reference evidence="1 2" key="1">
    <citation type="submission" date="2016-11" db="EMBL/GenBank/DDBJ databases">
        <title>Draft genome of Pseudomonas versuta A4R1.5.</title>
        <authorList>
            <person name="See-Too W.-S."/>
        </authorList>
    </citation>
    <scope>NUCLEOTIDE SEQUENCE [LARGE SCALE GENOMIC DNA]</scope>
    <source>
        <strain evidence="1 2">A4R1.5</strain>
    </source>
</reference>
<keyword evidence="2" id="KW-1185">Reference proteome</keyword>
<comment type="caution">
    <text evidence="1">The sequence shown here is derived from an EMBL/GenBank/DDBJ whole genome shotgun (WGS) entry which is preliminary data.</text>
</comment>
<dbReference type="RefSeq" id="WP_060691938.1">
    <property type="nucleotide sequence ID" value="NZ_CP012676.1"/>
</dbReference>
<dbReference type="Proteomes" id="UP000186677">
    <property type="component" value="Unassembled WGS sequence"/>
</dbReference>
<evidence type="ECO:0000313" key="1">
    <source>
        <dbReference type="EMBL" id="OKA20745.1"/>
    </source>
</evidence>
<organism evidence="1 2">
    <name type="scientific">Pseudomonas versuta</name>
    <dbReference type="NCBI Taxonomy" id="1788301"/>
    <lineage>
        <taxon>Bacteria</taxon>
        <taxon>Pseudomonadati</taxon>
        <taxon>Pseudomonadota</taxon>
        <taxon>Gammaproteobacteria</taxon>
        <taxon>Pseudomonadales</taxon>
        <taxon>Pseudomonadaceae</taxon>
        <taxon>Pseudomonas</taxon>
    </lineage>
</organism>
<accession>A0ABX3E8M0</accession>
<proteinExistence type="predicted"/>
<evidence type="ECO:0000313" key="2">
    <source>
        <dbReference type="Proteomes" id="UP000186677"/>
    </source>
</evidence>
<name>A0ABX3E8M0_9PSED</name>